<dbReference type="EMBL" id="BKCJ010009760">
    <property type="protein sequence ID" value="GEU88478.1"/>
    <property type="molecule type" value="Genomic_DNA"/>
</dbReference>
<comment type="caution">
    <text evidence="1">The sequence shown here is derived from an EMBL/GenBank/DDBJ whole genome shotgun (WGS) entry which is preliminary data.</text>
</comment>
<dbReference type="PANTHER" id="PTHR23227">
    <property type="entry name" value="BUCENTAUR RELATED"/>
    <property type="match status" value="1"/>
</dbReference>
<dbReference type="Gene3D" id="3.60.10.10">
    <property type="entry name" value="Endonuclease/exonuclease/phosphatase"/>
    <property type="match status" value="1"/>
</dbReference>
<dbReference type="SUPFAM" id="SSF56219">
    <property type="entry name" value="DNase I-like"/>
    <property type="match status" value="1"/>
</dbReference>
<protein>
    <recommendedName>
        <fullName evidence="2">Craniofacial development protein 2-like</fullName>
    </recommendedName>
</protein>
<name>A0A6L2NQ69_TANCI</name>
<proteinExistence type="predicted"/>
<dbReference type="PANTHER" id="PTHR23227:SF67">
    <property type="entry name" value="CRANIOFACIAL DEVELOPMENT PROTEIN 2-LIKE"/>
    <property type="match status" value="1"/>
</dbReference>
<dbReference type="InterPro" id="IPR036691">
    <property type="entry name" value="Endo/exonu/phosph_ase_sf"/>
</dbReference>
<accession>A0A6L2NQ69</accession>
<dbReference type="InterPro" id="IPR027124">
    <property type="entry name" value="Swc5/CFDP1/2"/>
</dbReference>
<evidence type="ECO:0000313" key="1">
    <source>
        <dbReference type="EMBL" id="GEU88478.1"/>
    </source>
</evidence>
<dbReference type="AlphaFoldDB" id="A0A6L2NQ69"/>
<evidence type="ECO:0008006" key="2">
    <source>
        <dbReference type="Google" id="ProtNLM"/>
    </source>
</evidence>
<gene>
    <name evidence="1" type="ORF">Tci_060456</name>
</gene>
<reference evidence="1" key="1">
    <citation type="journal article" date="2019" name="Sci. Rep.">
        <title>Draft genome of Tanacetum cinerariifolium, the natural source of mosquito coil.</title>
        <authorList>
            <person name="Yamashiro T."/>
            <person name="Shiraishi A."/>
            <person name="Satake H."/>
            <person name="Nakayama K."/>
        </authorList>
    </citation>
    <scope>NUCLEOTIDE SEQUENCE</scope>
</reference>
<organism evidence="1">
    <name type="scientific">Tanacetum cinerariifolium</name>
    <name type="common">Dalmatian daisy</name>
    <name type="synonym">Chrysanthemum cinerariifolium</name>
    <dbReference type="NCBI Taxonomy" id="118510"/>
    <lineage>
        <taxon>Eukaryota</taxon>
        <taxon>Viridiplantae</taxon>
        <taxon>Streptophyta</taxon>
        <taxon>Embryophyta</taxon>
        <taxon>Tracheophyta</taxon>
        <taxon>Spermatophyta</taxon>
        <taxon>Magnoliopsida</taxon>
        <taxon>eudicotyledons</taxon>
        <taxon>Gunneridae</taxon>
        <taxon>Pentapetalae</taxon>
        <taxon>asterids</taxon>
        <taxon>campanulids</taxon>
        <taxon>Asterales</taxon>
        <taxon>Asteraceae</taxon>
        <taxon>Asteroideae</taxon>
        <taxon>Anthemideae</taxon>
        <taxon>Anthemidinae</taxon>
        <taxon>Tanacetum</taxon>
    </lineage>
</organism>
<sequence>MLYGRKCRAPICWDQGGLGGYSETRRGRRVEAFRRIRVGSWNETKWKGSSNKEVNGYKLWYTDSHTARNGVGVILRASLMDKVVYVNRCSDRIISLTLVIEGEIVNVISAYAPQVGLREEEKKAFRDSFDEVVQETPTDQRLILGADLNGHILATIQGYSGAHGGFGYGVRNEEGRSILDFTTAHNLAVVNSYFKKRDHHLITFQSGGRCTQIDYLLMRREDLKACKETSKRVRSAAPRILWKNLNGDATDAFRSRVSKGVSTQIEAISASDADSMWNTLASIIKDASKDSFGVATGTSKIHTAHRESWWPCEEVQSKVTKKQARFRELLSCREGNQEERPRAHERIKQSEVKTALQKMRRNKAVGPDQIPIKVWKFLRGEGISWLTSLFNKIFTSAKMPEEWRLSDVIPIFKNKELGEGIATLKRRHHDIHGDGVRDSVMMSGRGRLKVDLEPFTWRRPQEYKATPLQ</sequence>